<keyword evidence="2" id="KW-1185">Reference proteome</keyword>
<evidence type="ECO:0000313" key="2">
    <source>
        <dbReference type="Proteomes" id="UP000499080"/>
    </source>
</evidence>
<reference evidence="1 2" key="1">
    <citation type="journal article" date="2019" name="Sci. Rep.">
        <title>Orb-weaving spider Araneus ventricosus genome elucidates the spidroin gene catalogue.</title>
        <authorList>
            <person name="Kono N."/>
            <person name="Nakamura H."/>
            <person name="Ohtoshi R."/>
            <person name="Moran D.A.P."/>
            <person name="Shinohara A."/>
            <person name="Yoshida Y."/>
            <person name="Fujiwara M."/>
            <person name="Mori M."/>
            <person name="Tomita M."/>
            <person name="Arakawa K."/>
        </authorList>
    </citation>
    <scope>NUCLEOTIDE SEQUENCE [LARGE SCALE GENOMIC DNA]</scope>
</reference>
<dbReference type="EMBL" id="BGPR01000412">
    <property type="protein sequence ID" value="GBM18828.1"/>
    <property type="molecule type" value="Genomic_DNA"/>
</dbReference>
<protein>
    <submittedName>
        <fullName evidence="1">Uncharacterized protein</fullName>
    </submittedName>
</protein>
<sequence>MADVPPSGEVGPWLMMSVRTPTSVSDRSQFDNRSSLGPSRFCRAFLCRSFTVAPRNADHPTTGHSYASTAPLSIAPPLNWEPPTALVSFRARDPHPLPRIYTGRISTFMARQFKWSGWIFNRPLYTAPILIELSH</sequence>
<dbReference type="AlphaFoldDB" id="A0A4Y2DSL7"/>
<name>A0A4Y2DSL7_ARAVE</name>
<organism evidence="1 2">
    <name type="scientific">Araneus ventricosus</name>
    <name type="common">Orbweaver spider</name>
    <name type="synonym">Epeira ventricosa</name>
    <dbReference type="NCBI Taxonomy" id="182803"/>
    <lineage>
        <taxon>Eukaryota</taxon>
        <taxon>Metazoa</taxon>
        <taxon>Ecdysozoa</taxon>
        <taxon>Arthropoda</taxon>
        <taxon>Chelicerata</taxon>
        <taxon>Arachnida</taxon>
        <taxon>Araneae</taxon>
        <taxon>Araneomorphae</taxon>
        <taxon>Entelegynae</taxon>
        <taxon>Araneoidea</taxon>
        <taxon>Araneidae</taxon>
        <taxon>Araneus</taxon>
    </lineage>
</organism>
<proteinExistence type="predicted"/>
<gene>
    <name evidence="1" type="ORF">AVEN_203105_1</name>
</gene>
<evidence type="ECO:0000313" key="1">
    <source>
        <dbReference type="EMBL" id="GBM18828.1"/>
    </source>
</evidence>
<comment type="caution">
    <text evidence="1">The sequence shown here is derived from an EMBL/GenBank/DDBJ whole genome shotgun (WGS) entry which is preliminary data.</text>
</comment>
<dbReference type="Proteomes" id="UP000499080">
    <property type="component" value="Unassembled WGS sequence"/>
</dbReference>
<accession>A0A4Y2DSL7</accession>